<feature type="domain" description="HTH crp-type" evidence="5">
    <location>
        <begin position="151"/>
        <end position="219"/>
    </location>
</feature>
<sequence>MQNFPQSHPLFDGIDGPDLRRLIVCLDGGAHAYERGEYVLRAGDPCAWVGIVCAGSAHVVQEDFWGNRSLLAHLGPGDLFGEAFACAGAASLPVSVVAAGRCDVRLLRADKLCAPCPAVCPGHARLMQNLLSLLAQKNVSLTRKISHLTRRGTREKVLSYLSEQARLAGNAQFDIPFTRQELADYLSVDRSALSAVLCALRDEGALQFQRHRFHLLRRDGHA</sequence>
<keyword evidence="3" id="KW-0804">Transcription</keyword>
<proteinExistence type="predicted"/>
<dbReference type="SUPFAM" id="SSF51206">
    <property type="entry name" value="cAMP-binding domain-like"/>
    <property type="match status" value="1"/>
</dbReference>
<reference evidence="6" key="2">
    <citation type="journal article" date="2021" name="PeerJ">
        <title>Extensive microbial diversity within the chicken gut microbiome revealed by metagenomics and culture.</title>
        <authorList>
            <person name="Gilroy R."/>
            <person name="Ravi A."/>
            <person name="Getino M."/>
            <person name="Pursley I."/>
            <person name="Horton D.L."/>
            <person name="Alikhan N.F."/>
            <person name="Baker D."/>
            <person name="Gharbi K."/>
            <person name="Hall N."/>
            <person name="Watson M."/>
            <person name="Adriaenssens E.M."/>
            <person name="Foster-Nyarko E."/>
            <person name="Jarju S."/>
            <person name="Secka A."/>
            <person name="Antonio M."/>
            <person name="Oren A."/>
            <person name="Chaudhuri R.R."/>
            <person name="La Ragione R."/>
            <person name="Hildebrand F."/>
            <person name="Pallen M.J."/>
        </authorList>
    </citation>
    <scope>NUCLEOTIDE SEQUENCE</scope>
    <source>
        <strain evidence="6">ChiSxjej2B14-6234</strain>
    </source>
</reference>
<dbReference type="CDD" id="cd00038">
    <property type="entry name" value="CAP_ED"/>
    <property type="match status" value="1"/>
</dbReference>
<keyword evidence="2" id="KW-0238">DNA-binding</keyword>
<gene>
    <name evidence="6" type="ORF">IAB73_01820</name>
</gene>
<evidence type="ECO:0000259" key="4">
    <source>
        <dbReference type="PROSITE" id="PS50042"/>
    </source>
</evidence>
<dbReference type="InterPro" id="IPR012318">
    <property type="entry name" value="HTH_CRP"/>
</dbReference>
<dbReference type="SMART" id="SM00100">
    <property type="entry name" value="cNMP"/>
    <property type="match status" value="1"/>
</dbReference>
<dbReference type="PROSITE" id="PS50042">
    <property type="entry name" value="CNMP_BINDING_3"/>
    <property type="match status" value="1"/>
</dbReference>
<dbReference type="InterPro" id="IPR000595">
    <property type="entry name" value="cNMP-bd_dom"/>
</dbReference>
<reference evidence="6" key="1">
    <citation type="submission" date="2020-10" db="EMBL/GenBank/DDBJ databases">
        <authorList>
            <person name="Gilroy R."/>
        </authorList>
    </citation>
    <scope>NUCLEOTIDE SEQUENCE</scope>
    <source>
        <strain evidence="6">ChiSxjej2B14-6234</strain>
    </source>
</reference>
<dbReference type="SMART" id="SM00419">
    <property type="entry name" value="HTH_CRP"/>
    <property type="match status" value="1"/>
</dbReference>
<dbReference type="InterPro" id="IPR014710">
    <property type="entry name" value="RmlC-like_jellyroll"/>
</dbReference>
<evidence type="ECO:0000256" key="3">
    <source>
        <dbReference type="ARBA" id="ARBA00023163"/>
    </source>
</evidence>
<name>A0A9D0Z853_9FIRM</name>
<feature type="domain" description="Cyclic nucleotide-binding" evidence="4">
    <location>
        <begin position="10"/>
        <end position="111"/>
    </location>
</feature>
<dbReference type="EMBL" id="DVFJ01000006">
    <property type="protein sequence ID" value="HIQ70932.1"/>
    <property type="molecule type" value="Genomic_DNA"/>
</dbReference>
<dbReference type="InterPro" id="IPR036390">
    <property type="entry name" value="WH_DNA-bd_sf"/>
</dbReference>
<protein>
    <submittedName>
        <fullName evidence="6">Crp/Fnr family transcriptional regulator</fullName>
    </submittedName>
</protein>
<dbReference type="GO" id="GO:0003677">
    <property type="term" value="F:DNA binding"/>
    <property type="evidence" value="ECO:0007669"/>
    <property type="project" value="UniProtKB-KW"/>
</dbReference>
<dbReference type="PROSITE" id="PS51063">
    <property type="entry name" value="HTH_CRP_2"/>
    <property type="match status" value="1"/>
</dbReference>
<evidence type="ECO:0000256" key="2">
    <source>
        <dbReference type="ARBA" id="ARBA00023125"/>
    </source>
</evidence>
<dbReference type="Pfam" id="PF13545">
    <property type="entry name" value="HTH_Crp_2"/>
    <property type="match status" value="1"/>
</dbReference>
<dbReference type="InterPro" id="IPR018490">
    <property type="entry name" value="cNMP-bd_dom_sf"/>
</dbReference>
<evidence type="ECO:0000259" key="5">
    <source>
        <dbReference type="PROSITE" id="PS51063"/>
    </source>
</evidence>
<accession>A0A9D0Z853</accession>
<evidence type="ECO:0000313" key="6">
    <source>
        <dbReference type="EMBL" id="HIQ70932.1"/>
    </source>
</evidence>
<keyword evidence="1" id="KW-0805">Transcription regulation</keyword>
<evidence type="ECO:0000256" key="1">
    <source>
        <dbReference type="ARBA" id="ARBA00023015"/>
    </source>
</evidence>
<dbReference type="GO" id="GO:0006355">
    <property type="term" value="P:regulation of DNA-templated transcription"/>
    <property type="evidence" value="ECO:0007669"/>
    <property type="project" value="InterPro"/>
</dbReference>
<comment type="caution">
    <text evidence="6">The sequence shown here is derived from an EMBL/GenBank/DDBJ whole genome shotgun (WGS) entry which is preliminary data.</text>
</comment>
<dbReference type="AlphaFoldDB" id="A0A9D0Z853"/>
<dbReference type="Proteomes" id="UP000886887">
    <property type="component" value="Unassembled WGS sequence"/>
</dbReference>
<dbReference type="Gene3D" id="2.60.120.10">
    <property type="entry name" value="Jelly Rolls"/>
    <property type="match status" value="1"/>
</dbReference>
<dbReference type="Pfam" id="PF00027">
    <property type="entry name" value="cNMP_binding"/>
    <property type="match status" value="1"/>
</dbReference>
<evidence type="ECO:0000313" key="7">
    <source>
        <dbReference type="Proteomes" id="UP000886887"/>
    </source>
</evidence>
<dbReference type="SUPFAM" id="SSF46785">
    <property type="entry name" value="Winged helix' DNA-binding domain"/>
    <property type="match status" value="1"/>
</dbReference>
<organism evidence="6 7">
    <name type="scientific">Candidatus Onthenecus intestinigallinarum</name>
    <dbReference type="NCBI Taxonomy" id="2840875"/>
    <lineage>
        <taxon>Bacteria</taxon>
        <taxon>Bacillati</taxon>
        <taxon>Bacillota</taxon>
        <taxon>Clostridia</taxon>
        <taxon>Eubacteriales</taxon>
        <taxon>Candidatus Onthenecus</taxon>
    </lineage>
</organism>